<keyword evidence="1" id="KW-0472">Membrane</keyword>
<dbReference type="EMBL" id="KZ506842">
    <property type="protein sequence ID" value="PKU38151.1"/>
    <property type="molecule type" value="Genomic_DNA"/>
</dbReference>
<organism evidence="2 3">
    <name type="scientific">Limosa lapponica baueri</name>
    <dbReference type="NCBI Taxonomy" id="1758121"/>
    <lineage>
        <taxon>Eukaryota</taxon>
        <taxon>Metazoa</taxon>
        <taxon>Chordata</taxon>
        <taxon>Craniata</taxon>
        <taxon>Vertebrata</taxon>
        <taxon>Euteleostomi</taxon>
        <taxon>Archelosauria</taxon>
        <taxon>Archosauria</taxon>
        <taxon>Dinosauria</taxon>
        <taxon>Saurischia</taxon>
        <taxon>Theropoda</taxon>
        <taxon>Coelurosauria</taxon>
        <taxon>Aves</taxon>
        <taxon>Neognathae</taxon>
        <taxon>Neoaves</taxon>
        <taxon>Charadriiformes</taxon>
        <taxon>Scolopacidae</taxon>
        <taxon>Limosa</taxon>
    </lineage>
</organism>
<evidence type="ECO:0000313" key="3">
    <source>
        <dbReference type="Proteomes" id="UP000233556"/>
    </source>
</evidence>
<name>A0A2I0TWH0_LIMLA</name>
<evidence type="ECO:0000313" key="2">
    <source>
        <dbReference type="EMBL" id="PKU38151.1"/>
    </source>
</evidence>
<reference evidence="3" key="2">
    <citation type="submission" date="2017-12" db="EMBL/GenBank/DDBJ databases">
        <title>Genome sequence of the Bar-tailed Godwit (Limosa lapponica baueri).</title>
        <authorList>
            <person name="Lima N.C.B."/>
            <person name="Parody-Merino A.M."/>
            <person name="Battley P.F."/>
            <person name="Fidler A.E."/>
            <person name="Prosdocimi F."/>
        </authorList>
    </citation>
    <scope>NUCLEOTIDE SEQUENCE [LARGE SCALE GENOMIC DNA]</scope>
</reference>
<evidence type="ECO:0000256" key="1">
    <source>
        <dbReference type="SAM" id="Phobius"/>
    </source>
</evidence>
<sequence length="104" mass="12051">MRSPYWSKARHEKDGVAKRNCINEVLFIPKCKMAVVYDWKGRGSAKEMLVETLGSIKTRRNPKLKYATVLELMLACPGTFYALSLRTTLIEKESFDMVKLYVMR</sequence>
<keyword evidence="3" id="KW-1185">Reference proteome</keyword>
<dbReference type="Proteomes" id="UP000233556">
    <property type="component" value="Unassembled WGS sequence"/>
</dbReference>
<protein>
    <submittedName>
        <fullName evidence="2">Uncharacterized protein</fullName>
    </submittedName>
</protein>
<dbReference type="AlphaFoldDB" id="A0A2I0TWH0"/>
<proteinExistence type="predicted"/>
<keyword evidence="1" id="KW-0812">Transmembrane</keyword>
<keyword evidence="1" id="KW-1133">Transmembrane helix</keyword>
<accession>A0A2I0TWH0</accession>
<gene>
    <name evidence="2" type="ORF">llap_11543</name>
</gene>
<feature type="transmembrane region" description="Helical" evidence="1">
    <location>
        <begin position="64"/>
        <end position="83"/>
    </location>
</feature>
<reference evidence="3" key="1">
    <citation type="submission" date="2017-11" db="EMBL/GenBank/DDBJ databases">
        <authorList>
            <person name="Lima N.C."/>
            <person name="Parody-Merino A.M."/>
            <person name="Battley P.F."/>
            <person name="Fidler A.E."/>
            <person name="Prosdocimi F."/>
        </authorList>
    </citation>
    <scope>NUCLEOTIDE SEQUENCE [LARGE SCALE GENOMIC DNA]</scope>
</reference>